<evidence type="ECO:0000256" key="2">
    <source>
        <dbReference type="ARBA" id="ARBA00034247"/>
    </source>
</evidence>
<dbReference type="Gene3D" id="1.25.40.10">
    <property type="entry name" value="Tetratricopeptide repeat domain"/>
    <property type="match status" value="1"/>
</dbReference>
<reference evidence="6 7" key="1">
    <citation type="submission" date="2021-12" db="EMBL/GenBank/DDBJ databases">
        <title>Genome seq of p7.</title>
        <authorList>
            <person name="Seo T."/>
        </authorList>
    </citation>
    <scope>NUCLEOTIDE SEQUENCE [LARGE SCALE GENOMIC DNA]</scope>
    <source>
        <strain evidence="6 7">P7</strain>
    </source>
</reference>
<gene>
    <name evidence="6" type="ORF">LXT12_15670</name>
</gene>
<dbReference type="PANTHER" id="PTHR45138">
    <property type="entry name" value="REGULATORY COMPONENTS OF SENSORY TRANSDUCTION SYSTEM"/>
    <property type="match status" value="1"/>
</dbReference>
<feature type="domain" description="GGDEF" evidence="5">
    <location>
        <begin position="503"/>
        <end position="646"/>
    </location>
</feature>
<evidence type="ECO:0000313" key="7">
    <source>
        <dbReference type="Proteomes" id="UP001201463"/>
    </source>
</evidence>
<dbReference type="NCBIfam" id="TIGR00254">
    <property type="entry name" value="GGDEF"/>
    <property type="match status" value="1"/>
</dbReference>
<dbReference type="CDD" id="cd01949">
    <property type="entry name" value="GGDEF"/>
    <property type="match status" value="1"/>
</dbReference>
<evidence type="ECO:0000259" key="5">
    <source>
        <dbReference type="PROSITE" id="PS50887"/>
    </source>
</evidence>
<keyword evidence="3" id="KW-0812">Transmembrane</keyword>
<sequence>MRKAALALALALAATAVPAAPVTGPDPAAEDTLLASITRRAYDDPEAMLAELNRRWPTHAGPGQPREPAWLLARGRVLLAAGQAEAADAVAARLMGREDGVDRGWLLRALIQERAGKPAGGLATRALSGLDKHCPAGDEARALRELGCDFRSTWEALRLLLREQTGQGVVVEAEATARRALALARAGEDRYLIAMSLGNLALVLQAQDHVDAARAELRAAEVEAQGHLTAAGRVRNFQAVVERRAGDLGAARSALEAALVLAEQADAPHFAAVTRSNLVDAYMHLGLPKEALAAGQKALPVLQRFRDKAFERNLHHNLAVAHIKLHQFDAARQELAKVGEIGVDPSELVPRARQLRELGDTWAEAGQYKEALAAFHDERGLNALANERNRASALEELRRKYDSAAKQRDLELLARDGQLKDQQLENQRLAQKVGVAVGVLLLLSIALIGVTLLRMRRAQARLTANQSLLRAQSERDPLTDLSNRRHFLAVMDQRTREAPADAFHGALMMIDIDHFKNVNDWHGHAAGDAVIVEVGRRIRAAVRDTDLVVRWGGEEFLVFAAEMQAHDLGQMADRILRSVGGEDVETPEGPLRVTASIGFASFPLGGAAATGAPALRLHWEQAVNWADMVLYKAKAEGRNRGVGITAVEAPDADTLASILQDFDAACLNGQVRLTVLLGPS</sequence>
<dbReference type="EMBL" id="JAJTWT010000006">
    <property type="protein sequence ID" value="MCE4538690.1"/>
    <property type="molecule type" value="Genomic_DNA"/>
</dbReference>
<feature type="chain" id="PRO_5046742397" description="diguanylate cyclase" evidence="4">
    <location>
        <begin position="20"/>
        <end position="680"/>
    </location>
</feature>
<comment type="caution">
    <text evidence="6">The sequence shown here is derived from an EMBL/GenBank/DDBJ whole genome shotgun (WGS) entry which is preliminary data.</text>
</comment>
<dbReference type="EC" id="2.7.7.65" evidence="1"/>
<dbReference type="InterPro" id="IPR043128">
    <property type="entry name" value="Rev_trsase/Diguanyl_cyclase"/>
</dbReference>
<dbReference type="InterPro" id="IPR029787">
    <property type="entry name" value="Nucleotide_cyclase"/>
</dbReference>
<dbReference type="SMART" id="SM00267">
    <property type="entry name" value="GGDEF"/>
    <property type="match status" value="1"/>
</dbReference>
<dbReference type="Proteomes" id="UP001201463">
    <property type="component" value="Unassembled WGS sequence"/>
</dbReference>
<protein>
    <recommendedName>
        <fullName evidence="1">diguanylate cyclase</fullName>
        <ecNumber evidence="1">2.7.7.65</ecNumber>
    </recommendedName>
</protein>
<name>A0ABS8XHG5_9BURK</name>
<dbReference type="InterPro" id="IPR000160">
    <property type="entry name" value="GGDEF_dom"/>
</dbReference>
<evidence type="ECO:0000256" key="4">
    <source>
        <dbReference type="SAM" id="SignalP"/>
    </source>
</evidence>
<proteinExistence type="predicted"/>
<feature type="transmembrane region" description="Helical" evidence="3">
    <location>
        <begin position="433"/>
        <end position="453"/>
    </location>
</feature>
<keyword evidence="4" id="KW-0732">Signal</keyword>
<dbReference type="PROSITE" id="PS50887">
    <property type="entry name" value="GGDEF"/>
    <property type="match status" value="1"/>
</dbReference>
<dbReference type="PANTHER" id="PTHR45138:SF9">
    <property type="entry name" value="DIGUANYLATE CYCLASE DGCM-RELATED"/>
    <property type="match status" value="1"/>
</dbReference>
<dbReference type="Gene3D" id="3.30.70.270">
    <property type="match status" value="1"/>
</dbReference>
<dbReference type="InterPro" id="IPR011990">
    <property type="entry name" value="TPR-like_helical_dom_sf"/>
</dbReference>
<keyword evidence="3" id="KW-1133">Transmembrane helix</keyword>
<evidence type="ECO:0000256" key="3">
    <source>
        <dbReference type="SAM" id="Phobius"/>
    </source>
</evidence>
<accession>A0ABS8XHG5</accession>
<dbReference type="RefSeq" id="WP_233393132.1">
    <property type="nucleotide sequence ID" value="NZ_JAJTWT010000006.1"/>
</dbReference>
<dbReference type="SUPFAM" id="SSF55073">
    <property type="entry name" value="Nucleotide cyclase"/>
    <property type="match status" value="1"/>
</dbReference>
<keyword evidence="7" id="KW-1185">Reference proteome</keyword>
<dbReference type="SUPFAM" id="SSF48452">
    <property type="entry name" value="TPR-like"/>
    <property type="match status" value="1"/>
</dbReference>
<organism evidence="6 7">
    <name type="scientific">Pelomonas caseinilytica</name>
    <dbReference type="NCBI Taxonomy" id="2906763"/>
    <lineage>
        <taxon>Bacteria</taxon>
        <taxon>Pseudomonadati</taxon>
        <taxon>Pseudomonadota</taxon>
        <taxon>Betaproteobacteria</taxon>
        <taxon>Burkholderiales</taxon>
        <taxon>Sphaerotilaceae</taxon>
        <taxon>Roseateles</taxon>
    </lineage>
</organism>
<dbReference type="InterPro" id="IPR050469">
    <property type="entry name" value="Diguanylate_Cyclase"/>
</dbReference>
<feature type="signal peptide" evidence="4">
    <location>
        <begin position="1"/>
        <end position="19"/>
    </location>
</feature>
<comment type="catalytic activity">
    <reaction evidence="2">
        <text>2 GTP = 3',3'-c-di-GMP + 2 diphosphate</text>
        <dbReference type="Rhea" id="RHEA:24898"/>
        <dbReference type="ChEBI" id="CHEBI:33019"/>
        <dbReference type="ChEBI" id="CHEBI:37565"/>
        <dbReference type="ChEBI" id="CHEBI:58805"/>
        <dbReference type="EC" id="2.7.7.65"/>
    </reaction>
</comment>
<evidence type="ECO:0000313" key="6">
    <source>
        <dbReference type="EMBL" id="MCE4538690.1"/>
    </source>
</evidence>
<dbReference type="Pfam" id="PF00990">
    <property type="entry name" value="GGDEF"/>
    <property type="match status" value="1"/>
</dbReference>
<keyword evidence="3" id="KW-0472">Membrane</keyword>
<evidence type="ECO:0000256" key="1">
    <source>
        <dbReference type="ARBA" id="ARBA00012528"/>
    </source>
</evidence>